<dbReference type="GO" id="GO:0036149">
    <property type="term" value="P:phosphatidylinositol acyl-chain remodeling"/>
    <property type="evidence" value="ECO:0007669"/>
    <property type="project" value="TreeGrafter"/>
</dbReference>
<dbReference type="InterPro" id="IPR032098">
    <property type="entry name" value="Acyltransf_C"/>
</dbReference>
<dbReference type="GO" id="GO:0005739">
    <property type="term" value="C:mitochondrion"/>
    <property type="evidence" value="ECO:0007669"/>
    <property type="project" value="TreeGrafter"/>
</dbReference>
<sequence>MLLTALVLIDKARVAVPTALLSCSMVPFSSCSLVIEATSWITPKKWHKWLDNTLYTAYLRTCLFVFESVSAVEISLYGDVAALLDKKQSCIVISNHQSNVDWAAITMLAARQSSQGNEAGLRFIIKDAIRFVPLFGWYTFQRGYVYVRRFGKFVSDPVKRQLHYLTTIKESFWLQIFPEGTRFSRDKVKLIEASQRFCEENNLPILEHTLTPRARAFCLAVDELRQSLDCVYDITLAYKITDSNGLSGAQSNEISPDMFSFCCNLSPPQLHMHIRKYSIDSIPIDAHTQRQWLYDRFAEKDRLLEEFYTTGKFSQLVQTKVDRLPLFRTFLPFLCFTTAVTILPLVSKRVRLVYLGTLATSPLLIDHDPWIFTFYQQQRRTINGNVLTIDPESKSIVLAVFNPNSPDSKMPDKFMLIPGETVRAIEKCVNLDTEVKESIEVQKIDNLALLSVRQNSEELREFLKNLIYMNQQSSSSNTDLSASNNDNSKAEKEQENTQIRRQK</sequence>
<dbReference type="AlphaFoldDB" id="A0A915D569"/>
<keyword evidence="6" id="KW-1185">Reference proteome</keyword>
<evidence type="ECO:0000256" key="4">
    <source>
        <dbReference type="SAM" id="MobiDB-lite"/>
    </source>
</evidence>
<dbReference type="Pfam" id="PF01553">
    <property type="entry name" value="Acyltransferase"/>
    <property type="match status" value="1"/>
</dbReference>
<evidence type="ECO:0000313" key="7">
    <source>
        <dbReference type="WBParaSite" id="jg15511"/>
    </source>
</evidence>
<evidence type="ECO:0000256" key="2">
    <source>
        <dbReference type="ARBA" id="ARBA00022679"/>
    </source>
</evidence>
<feature type="compositionally biased region" description="Low complexity" evidence="4">
    <location>
        <begin position="474"/>
        <end position="487"/>
    </location>
</feature>
<feature type="domain" description="Phospholipid/glycerol acyltransferase" evidence="5">
    <location>
        <begin position="90"/>
        <end position="218"/>
    </location>
</feature>
<keyword evidence="2" id="KW-0808">Transferase</keyword>
<proteinExistence type="inferred from homology"/>
<evidence type="ECO:0000256" key="1">
    <source>
        <dbReference type="ARBA" id="ARBA00008655"/>
    </source>
</evidence>
<protein>
    <submittedName>
        <fullName evidence="7">Phospholipid/glycerol acyltransferase domain-containing protein</fullName>
    </submittedName>
</protein>
<comment type="similarity">
    <text evidence="1">Belongs to the 1-acyl-sn-glycerol-3-phosphate acyltransferase family.</text>
</comment>
<dbReference type="Pfam" id="PF16076">
    <property type="entry name" value="Acyltransf_C"/>
    <property type="match status" value="1"/>
</dbReference>
<dbReference type="SMART" id="SM00563">
    <property type="entry name" value="PlsC"/>
    <property type="match status" value="1"/>
</dbReference>
<name>A0A915D569_9BILA</name>
<evidence type="ECO:0000256" key="3">
    <source>
        <dbReference type="ARBA" id="ARBA00023315"/>
    </source>
</evidence>
<organism evidence="6 7">
    <name type="scientific">Ditylenchus dipsaci</name>
    <dbReference type="NCBI Taxonomy" id="166011"/>
    <lineage>
        <taxon>Eukaryota</taxon>
        <taxon>Metazoa</taxon>
        <taxon>Ecdysozoa</taxon>
        <taxon>Nematoda</taxon>
        <taxon>Chromadorea</taxon>
        <taxon>Rhabditida</taxon>
        <taxon>Tylenchina</taxon>
        <taxon>Tylenchomorpha</taxon>
        <taxon>Sphaerularioidea</taxon>
        <taxon>Anguinidae</taxon>
        <taxon>Anguininae</taxon>
        <taxon>Ditylenchus</taxon>
    </lineage>
</organism>
<dbReference type="GO" id="GO:0016746">
    <property type="term" value="F:acyltransferase activity"/>
    <property type="evidence" value="ECO:0007669"/>
    <property type="project" value="UniProtKB-KW"/>
</dbReference>
<dbReference type="WBParaSite" id="jg15511">
    <property type="protein sequence ID" value="jg15511"/>
    <property type="gene ID" value="jg15511"/>
</dbReference>
<evidence type="ECO:0000259" key="5">
    <source>
        <dbReference type="SMART" id="SM00563"/>
    </source>
</evidence>
<accession>A0A915D569</accession>
<dbReference type="Gene3D" id="2.30.30.100">
    <property type="match status" value="1"/>
</dbReference>
<keyword evidence="3" id="KW-0012">Acyltransferase</keyword>
<feature type="region of interest" description="Disordered" evidence="4">
    <location>
        <begin position="474"/>
        <end position="503"/>
    </location>
</feature>
<dbReference type="CDD" id="cd07990">
    <property type="entry name" value="LPLAT_LCLAT1-like"/>
    <property type="match status" value="1"/>
</dbReference>
<dbReference type="InterPro" id="IPR002123">
    <property type="entry name" value="Plipid/glycerol_acylTrfase"/>
</dbReference>
<dbReference type="Proteomes" id="UP000887574">
    <property type="component" value="Unplaced"/>
</dbReference>
<reference evidence="7" key="1">
    <citation type="submission" date="2022-11" db="UniProtKB">
        <authorList>
            <consortium name="WormBaseParasite"/>
        </authorList>
    </citation>
    <scope>IDENTIFICATION</scope>
</reference>
<dbReference type="PANTHER" id="PTHR10983:SF73">
    <property type="entry name" value="1-ACYL-SN-GLYCEROL-3-PHOSPHATE ACYLTRANSFERASE EPSILON"/>
    <property type="match status" value="1"/>
</dbReference>
<dbReference type="SUPFAM" id="SSF69593">
    <property type="entry name" value="Glycerol-3-phosphate (1)-acyltransferase"/>
    <property type="match status" value="1"/>
</dbReference>
<evidence type="ECO:0000313" key="6">
    <source>
        <dbReference type="Proteomes" id="UP000887574"/>
    </source>
</evidence>
<dbReference type="PANTHER" id="PTHR10983">
    <property type="entry name" value="1-ACYLGLYCEROL-3-PHOSPHATE ACYLTRANSFERASE-RELATED"/>
    <property type="match status" value="1"/>
</dbReference>
<dbReference type="GO" id="GO:0005783">
    <property type="term" value="C:endoplasmic reticulum"/>
    <property type="evidence" value="ECO:0007669"/>
    <property type="project" value="TreeGrafter"/>
</dbReference>